<dbReference type="GO" id="GO:0046295">
    <property type="term" value="P:glycolate biosynthetic process"/>
    <property type="evidence" value="ECO:0007669"/>
    <property type="project" value="UniProtKB-UniRule"/>
</dbReference>
<evidence type="ECO:0000256" key="2">
    <source>
        <dbReference type="ARBA" id="ARBA00001946"/>
    </source>
</evidence>
<dbReference type="EC" id="3.1.3.18" evidence="5 10"/>
<keyword evidence="6 10" id="KW-0479">Metal-binding</keyword>
<dbReference type="NCBIfam" id="TIGR01549">
    <property type="entry name" value="HAD-SF-IA-v1"/>
    <property type="match status" value="1"/>
</dbReference>
<evidence type="ECO:0000256" key="8">
    <source>
        <dbReference type="ARBA" id="ARBA00022842"/>
    </source>
</evidence>
<feature type="binding site" evidence="10">
    <location>
        <position position="11"/>
    </location>
    <ligand>
        <name>Mg(2+)</name>
        <dbReference type="ChEBI" id="CHEBI:18420"/>
    </ligand>
</feature>
<dbReference type="GO" id="GO:0006281">
    <property type="term" value="P:DNA repair"/>
    <property type="evidence" value="ECO:0007669"/>
    <property type="project" value="TreeGrafter"/>
</dbReference>
<dbReference type="EMBL" id="BMFA01000001">
    <property type="protein sequence ID" value="GGB36254.1"/>
    <property type="molecule type" value="Genomic_DNA"/>
</dbReference>
<evidence type="ECO:0000256" key="6">
    <source>
        <dbReference type="ARBA" id="ARBA00022723"/>
    </source>
</evidence>
<dbReference type="GO" id="GO:0046872">
    <property type="term" value="F:metal ion binding"/>
    <property type="evidence" value="ECO:0007669"/>
    <property type="project" value="UniProtKB-KW"/>
</dbReference>
<dbReference type="SUPFAM" id="SSF56784">
    <property type="entry name" value="HAD-like"/>
    <property type="match status" value="1"/>
</dbReference>
<protein>
    <recommendedName>
        <fullName evidence="5 10">Phosphoglycolate phosphatase</fullName>
        <shortName evidence="10">PGP</shortName>
        <shortName evidence="10">PGPase</shortName>
        <ecNumber evidence="5 10">3.1.3.18</ecNumber>
    </recommendedName>
</protein>
<accession>A0A916T8X0</accession>
<dbReference type="GO" id="GO:0005829">
    <property type="term" value="C:cytosol"/>
    <property type="evidence" value="ECO:0007669"/>
    <property type="project" value="TreeGrafter"/>
</dbReference>
<comment type="catalytic activity">
    <reaction evidence="1 10">
        <text>2-phosphoglycolate + H2O = glycolate + phosphate</text>
        <dbReference type="Rhea" id="RHEA:14369"/>
        <dbReference type="ChEBI" id="CHEBI:15377"/>
        <dbReference type="ChEBI" id="CHEBI:29805"/>
        <dbReference type="ChEBI" id="CHEBI:43474"/>
        <dbReference type="ChEBI" id="CHEBI:58033"/>
        <dbReference type="EC" id="3.1.3.18"/>
    </reaction>
</comment>
<dbReference type="InterPro" id="IPR041492">
    <property type="entry name" value="HAD_2"/>
</dbReference>
<reference evidence="11" key="2">
    <citation type="submission" date="2020-09" db="EMBL/GenBank/DDBJ databases">
        <authorList>
            <person name="Sun Q."/>
            <person name="Zhou Y."/>
        </authorList>
    </citation>
    <scope>NUCLEOTIDE SEQUENCE</scope>
    <source>
        <strain evidence="11">CGMCC 1.12426</strain>
    </source>
</reference>
<dbReference type="Gene3D" id="1.10.150.240">
    <property type="entry name" value="Putative phosphatase, domain 2"/>
    <property type="match status" value="1"/>
</dbReference>
<organism evidence="11 12">
    <name type="scientific">Roseibium aquae</name>
    <dbReference type="NCBI Taxonomy" id="1323746"/>
    <lineage>
        <taxon>Bacteria</taxon>
        <taxon>Pseudomonadati</taxon>
        <taxon>Pseudomonadota</taxon>
        <taxon>Alphaproteobacteria</taxon>
        <taxon>Hyphomicrobiales</taxon>
        <taxon>Stappiaceae</taxon>
        <taxon>Roseibium</taxon>
    </lineage>
</organism>
<gene>
    <name evidence="11" type="primary">cbbZ</name>
    <name evidence="11" type="ORF">GCM10011316_05520</name>
</gene>
<evidence type="ECO:0000256" key="7">
    <source>
        <dbReference type="ARBA" id="ARBA00022801"/>
    </source>
</evidence>
<evidence type="ECO:0000256" key="10">
    <source>
        <dbReference type="HAMAP-Rule" id="MF_00495"/>
    </source>
</evidence>
<dbReference type="PANTHER" id="PTHR43434">
    <property type="entry name" value="PHOSPHOGLYCOLATE PHOSPHATASE"/>
    <property type="match status" value="1"/>
</dbReference>
<dbReference type="InterPro" id="IPR036412">
    <property type="entry name" value="HAD-like_sf"/>
</dbReference>
<proteinExistence type="inferred from homology"/>
<evidence type="ECO:0000256" key="1">
    <source>
        <dbReference type="ARBA" id="ARBA00000830"/>
    </source>
</evidence>
<dbReference type="PANTHER" id="PTHR43434:SF1">
    <property type="entry name" value="PHOSPHOGLYCOLATE PHOSPHATASE"/>
    <property type="match status" value="1"/>
</dbReference>
<evidence type="ECO:0000256" key="5">
    <source>
        <dbReference type="ARBA" id="ARBA00013078"/>
    </source>
</evidence>
<evidence type="ECO:0000256" key="4">
    <source>
        <dbReference type="ARBA" id="ARBA00006171"/>
    </source>
</evidence>
<dbReference type="AlphaFoldDB" id="A0A916T8X0"/>
<sequence length="226" mass="24351">MTRPILIFDLDGTLIDSAPDIHAACARLLEGEGEQPLAFEVIRSFIGNGVPVLIDRIIAATALDPARKDRYLAAFLEDYGAHATDLTFPYPGVIEALDAFRKDGFSLAVCTNKPEAPTLAILSALQLEGYFEGVVGGDTLADRKPDPAGLIHLRQRLGHGPVVFVGDSEVDAETALRAGVPFALFSQGYCKVPFSDLTFAGQFQHFADLRPLVFKLLAEMPVPARG</sequence>
<dbReference type="PRINTS" id="PR00413">
    <property type="entry name" value="HADHALOGNASE"/>
</dbReference>
<dbReference type="InterPro" id="IPR023198">
    <property type="entry name" value="PGP-like_dom2"/>
</dbReference>
<keyword evidence="9 10" id="KW-0119">Carbohydrate metabolism</keyword>
<dbReference type="InterPro" id="IPR050155">
    <property type="entry name" value="HAD-like_hydrolase_sf"/>
</dbReference>
<comment type="pathway">
    <text evidence="3 10">Organic acid metabolism; glycolate biosynthesis; glycolate from 2-phosphoglycolate: step 1/1.</text>
</comment>
<dbReference type="InterPro" id="IPR023214">
    <property type="entry name" value="HAD_sf"/>
</dbReference>
<dbReference type="Pfam" id="PF13419">
    <property type="entry name" value="HAD_2"/>
    <property type="match status" value="1"/>
</dbReference>
<dbReference type="GO" id="GO:0005975">
    <property type="term" value="P:carbohydrate metabolic process"/>
    <property type="evidence" value="ECO:0007669"/>
    <property type="project" value="InterPro"/>
</dbReference>
<feature type="binding site" evidence="10">
    <location>
        <position position="167"/>
    </location>
    <ligand>
        <name>Mg(2+)</name>
        <dbReference type="ChEBI" id="CHEBI:18420"/>
    </ligand>
</feature>
<dbReference type="Proteomes" id="UP000605148">
    <property type="component" value="Unassembled WGS sequence"/>
</dbReference>
<dbReference type="RefSeq" id="WP_150494196.1">
    <property type="nucleotide sequence ID" value="NZ_BMFA01000001.1"/>
</dbReference>
<dbReference type="SFLD" id="SFLDS00003">
    <property type="entry name" value="Haloacid_Dehalogenase"/>
    <property type="match status" value="1"/>
</dbReference>
<reference evidence="11" key="1">
    <citation type="journal article" date="2014" name="Int. J. Syst. Evol. Microbiol.">
        <title>Complete genome sequence of Corynebacterium casei LMG S-19264T (=DSM 44701T), isolated from a smear-ripened cheese.</title>
        <authorList>
            <consortium name="US DOE Joint Genome Institute (JGI-PGF)"/>
            <person name="Walter F."/>
            <person name="Albersmeier A."/>
            <person name="Kalinowski J."/>
            <person name="Ruckert C."/>
        </authorList>
    </citation>
    <scope>NUCLEOTIDE SEQUENCE</scope>
    <source>
        <strain evidence="11">CGMCC 1.12426</strain>
    </source>
</reference>
<comment type="caution">
    <text evidence="11">The sequence shown here is derived from an EMBL/GenBank/DDBJ whole genome shotgun (WGS) entry which is preliminary data.</text>
</comment>
<comment type="function">
    <text evidence="10">Specifically catalyzes the dephosphorylation of 2-phosphoglycolate. Is involved in the dissimilation of the intracellular 2-phosphoglycolate formed during the DNA repair of 3'-phosphoglycolate ends, a major class of DNA lesions induced by oxidative stress.</text>
</comment>
<keyword evidence="12" id="KW-1185">Reference proteome</keyword>
<comment type="similarity">
    <text evidence="4 10">Belongs to the HAD-like hydrolase superfamily. CbbY/CbbZ/Gph/YieH family.</text>
</comment>
<comment type="cofactor">
    <cofactor evidence="2 10">
        <name>Mg(2+)</name>
        <dbReference type="ChEBI" id="CHEBI:18420"/>
    </cofactor>
</comment>
<feature type="binding site" evidence="10">
    <location>
        <position position="9"/>
    </location>
    <ligand>
        <name>Mg(2+)</name>
        <dbReference type="ChEBI" id="CHEBI:18420"/>
    </ligand>
</feature>
<keyword evidence="8 10" id="KW-0460">Magnesium</keyword>
<evidence type="ECO:0000256" key="3">
    <source>
        <dbReference type="ARBA" id="ARBA00004818"/>
    </source>
</evidence>
<dbReference type="GO" id="GO:0008967">
    <property type="term" value="F:phosphoglycolate phosphatase activity"/>
    <property type="evidence" value="ECO:0007669"/>
    <property type="project" value="UniProtKB-UniRule"/>
</dbReference>
<evidence type="ECO:0000256" key="9">
    <source>
        <dbReference type="ARBA" id="ARBA00023277"/>
    </source>
</evidence>
<dbReference type="SFLD" id="SFLDG01129">
    <property type="entry name" value="C1.5:_HAD__Beta-PGM__Phosphata"/>
    <property type="match status" value="1"/>
</dbReference>
<keyword evidence="7 10" id="KW-0378">Hydrolase</keyword>
<dbReference type="InterPro" id="IPR006439">
    <property type="entry name" value="HAD-SF_hydro_IA"/>
</dbReference>
<dbReference type="NCBIfam" id="TIGR01449">
    <property type="entry name" value="PGP_bact"/>
    <property type="match status" value="1"/>
</dbReference>
<feature type="active site" description="Nucleophile" evidence="10">
    <location>
        <position position="9"/>
    </location>
</feature>
<name>A0A916T8X0_9HYPH</name>
<evidence type="ECO:0000313" key="11">
    <source>
        <dbReference type="EMBL" id="GGB36254.1"/>
    </source>
</evidence>
<dbReference type="InterPro" id="IPR037512">
    <property type="entry name" value="PGPase_prok"/>
</dbReference>
<evidence type="ECO:0000313" key="12">
    <source>
        <dbReference type="Proteomes" id="UP000605148"/>
    </source>
</evidence>
<dbReference type="Gene3D" id="3.40.50.1000">
    <property type="entry name" value="HAD superfamily/HAD-like"/>
    <property type="match status" value="1"/>
</dbReference>
<dbReference type="HAMAP" id="MF_00495">
    <property type="entry name" value="GPH_hydrolase_bact"/>
    <property type="match status" value="1"/>
</dbReference>
<dbReference type="OrthoDB" id="9793014at2"/>